<name>A0A087E3H8_9BIFI</name>
<gene>
    <name evidence="2" type="ORF">THER5_0500</name>
</gene>
<dbReference type="Proteomes" id="UP000029003">
    <property type="component" value="Unassembled WGS sequence"/>
</dbReference>
<dbReference type="AlphaFoldDB" id="A0A087E3H8"/>
<protein>
    <recommendedName>
        <fullName evidence="4">Bacterial Ig-like domain, group 4</fullName>
    </recommendedName>
</protein>
<feature type="region of interest" description="Disordered" evidence="1">
    <location>
        <begin position="1"/>
        <end position="25"/>
    </location>
</feature>
<evidence type="ECO:0000256" key="1">
    <source>
        <dbReference type="SAM" id="MobiDB-lite"/>
    </source>
</evidence>
<feature type="compositionally biased region" description="Basic residues" evidence="1">
    <location>
        <begin position="13"/>
        <end position="25"/>
    </location>
</feature>
<feature type="compositionally biased region" description="Low complexity" evidence="1">
    <location>
        <begin position="1"/>
        <end position="12"/>
    </location>
</feature>
<evidence type="ECO:0000313" key="2">
    <source>
        <dbReference type="EMBL" id="KFJ02329.1"/>
    </source>
</evidence>
<sequence>MSSSSQRTSNNPRNRRPRRKLSKRQRQIYRRRRIVALIALIVVLALIAFCVYSLGRGMMAIDASIRHDDQMALTRSTVPTPMQQSKVKDCTASDIDLSLQSDSQTVAVGGSMKFTATIKYVPKGKSSCLIDAADDSRVLTIKSGSDTVWRSDVCDVDSRQLLLAVGDTDTQTMTWNTNRTGDSCAEDSALPKVEAGTYTAQLSMKDHPKIVSNKVTITVG</sequence>
<dbReference type="EMBL" id="JGZT01000007">
    <property type="protein sequence ID" value="KFJ02329.1"/>
    <property type="molecule type" value="Genomic_DNA"/>
</dbReference>
<reference evidence="2 3" key="1">
    <citation type="submission" date="2014-03" db="EMBL/GenBank/DDBJ databases">
        <title>Genomics of Bifidobacteria.</title>
        <authorList>
            <person name="Ventura M."/>
            <person name="Milani C."/>
            <person name="Lugli G.A."/>
        </authorList>
    </citation>
    <scope>NUCLEOTIDE SEQUENCE [LARGE SCALE GENOMIC DNA]</scope>
    <source>
        <strain evidence="2 3">LMG 21395</strain>
    </source>
</reference>
<proteinExistence type="predicted"/>
<evidence type="ECO:0000313" key="3">
    <source>
        <dbReference type="Proteomes" id="UP000029003"/>
    </source>
</evidence>
<evidence type="ECO:0008006" key="4">
    <source>
        <dbReference type="Google" id="ProtNLM"/>
    </source>
</evidence>
<accession>A0A087E3H8</accession>
<comment type="caution">
    <text evidence="2">The sequence shown here is derived from an EMBL/GenBank/DDBJ whole genome shotgun (WGS) entry which is preliminary data.</text>
</comment>
<dbReference type="RefSeq" id="WP_044085971.1">
    <property type="nucleotide sequence ID" value="NZ_JGZT01000007.1"/>
</dbReference>
<organism evidence="2 3">
    <name type="scientific">Bifidobacterium thermacidophilum subsp. thermacidophilum</name>
    <dbReference type="NCBI Taxonomy" id="79262"/>
    <lineage>
        <taxon>Bacteria</taxon>
        <taxon>Bacillati</taxon>
        <taxon>Actinomycetota</taxon>
        <taxon>Actinomycetes</taxon>
        <taxon>Bifidobacteriales</taxon>
        <taxon>Bifidobacteriaceae</taxon>
        <taxon>Bifidobacterium</taxon>
    </lineage>
</organism>